<dbReference type="CDD" id="cd01392">
    <property type="entry name" value="HTH_LacI"/>
    <property type="match status" value="1"/>
</dbReference>
<dbReference type="GO" id="GO:0000976">
    <property type="term" value="F:transcription cis-regulatory region binding"/>
    <property type="evidence" value="ECO:0007669"/>
    <property type="project" value="TreeGrafter"/>
</dbReference>
<accession>A0A841CR87</accession>
<dbReference type="PROSITE" id="PS00356">
    <property type="entry name" value="HTH_LACI_1"/>
    <property type="match status" value="1"/>
</dbReference>
<evidence type="ECO:0000313" key="6">
    <source>
        <dbReference type="Proteomes" id="UP000547510"/>
    </source>
</evidence>
<evidence type="ECO:0000256" key="2">
    <source>
        <dbReference type="ARBA" id="ARBA00023125"/>
    </source>
</evidence>
<evidence type="ECO:0000313" key="5">
    <source>
        <dbReference type="EMBL" id="MBB5959750.1"/>
    </source>
</evidence>
<dbReference type="PROSITE" id="PS50932">
    <property type="entry name" value="HTH_LACI_2"/>
    <property type="match status" value="1"/>
</dbReference>
<evidence type="ECO:0000256" key="3">
    <source>
        <dbReference type="ARBA" id="ARBA00023163"/>
    </source>
</evidence>
<feature type="domain" description="HTH lacI-type" evidence="4">
    <location>
        <begin position="3"/>
        <end position="57"/>
    </location>
</feature>
<dbReference type="SMART" id="SM00354">
    <property type="entry name" value="HTH_LACI"/>
    <property type="match status" value="1"/>
</dbReference>
<protein>
    <submittedName>
        <fullName evidence="5">DNA-binding LacI/PurR family transcriptional regulator</fullName>
    </submittedName>
</protein>
<keyword evidence="6" id="KW-1185">Reference proteome</keyword>
<dbReference type="SUPFAM" id="SSF53822">
    <property type="entry name" value="Periplasmic binding protein-like I"/>
    <property type="match status" value="1"/>
</dbReference>
<name>A0A841CR87_9PSEU</name>
<evidence type="ECO:0000256" key="1">
    <source>
        <dbReference type="ARBA" id="ARBA00023015"/>
    </source>
</evidence>
<dbReference type="Gene3D" id="1.10.260.40">
    <property type="entry name" value="lambda repressor-like DNA-binding domains"/>
    <property type="match status" value="1"/>
</dbReference>
<evidence type="ECO:0000259" key="4">
    <source>
        <dbReference type="PROSITE" id="PS50932"/>
    </source>
</evidence>
<dbReference type="CDD" id="cd06267">
    <property type="entry name" value="PBP1_LacI_sugar_binding-like"/>
    <property type="match status" value="1"/>
</dbReference>
<dbReference type="Proteomes" id="UP000547510">
    <property type="component" value="Unassembled WGS sequence"/>
</dbReference>
<dbReference type="Gene3D" id="3.40.50.2300">
    <property type="match status" value="2"/>
</dbReference>
<dbReference type="InterPro" id="IPR028082">
    <property type="entry name" value="Peripla_BP_I"/>
</dbReference>
<dbReference type="AlphaFoldDB" id="A0A841CR87"/>
<dbReference type="SUPFAM" id="SSF47413">
    <property type="entry name" value="lambda repressor-like DNA-binding domains"/>
    <property type="match status" value="1"/>
</dbReference>
<dbReference type="PANTHER" id="PTHR30146:SF153">
    <property type="entry name" value="LACTOSE OPERON REPRESSOR"/>
    <property type="match status" value="1"/>
</dbReference>
<organism evidence="5 6">
    <name type="scientific">Saccharothrix tamanrassetensis</name>
    <dbReference type="NCBI Taxonomy" id="1051531"/>
    <lineage>
        <taxon>Bacteria</taxon>
        <taxon>Bacillati</taxon>
        <taxon>Actinomycetota</taxon>
        <taxon>Actinomycetes</taxon>
        <taxon>Pseudonocardiales</taxon>
        <taxon>Pseudonocardiaceae</taxon>
        <taxon>Saccharothrix</taxon>
    </lineage>
</organism>
<reference evidence="5 6" key="1">
    <citation type="submission" date="2020-08" db="EMBL/GenBank/DDBJ databases">
        <title>Genomic Encyclopedia of Type Strains, Phase III (KMG-III): the genomes of soil and plant-associated and newly described type strains.</title>
        <authorList>
            <person name="Whitman W."/>
        </authorList>
    </citation>
    <scope>NUCLEOTIDE SEQUENCE [LARGE SCALE GENOMIC DNA]</scope>
    <source>
        <strain evidence="5 6">CECT 8640</strain>
    </source>
</reference>
<dbReference type="GO" id="GO:0003700">
    <property type="term" value="F:DNA-binding transcription factor activity"/>
    <property type="evidence" value="ECO:0007669"/>
    <property type="project" value="TreeGrafter"/>
</dbReference>
<dbReference type="PANTHER" id="PTHR30146">
    <property type="entry name" value="LACI-RELATED TRANSCRIPTIONAL REPRESSOR"/>
    <property type="match status" value="1"/>
</dbReference>
<dbReference type="RefSeq" id="WP_184696935.1">
    <property type="nucleotide sequence ID" value="NZ_JACHJN010000012.1"/>
</dbReference>
<dbReference type="InterPro" id="IPR000843">
    <property type="entry name" value="HTH_LacI"/>
</dbReference>
<dbReference type="InterPro" id="IPR046335">
    <property type="entry name" value="LacI/GalR-like_sensor"/>
</dbReference>
<comment type="caution">
    <text evidence="5">The sequence shown here is derived from an EMBL/GenBank/DDBJ whole genome shotgun (WGS) entry which is preliminary data.</text>
</comment>
<keyword evidence="1" id="KW-0805">Transcription regulation</keyword>
<keyword evidence="3" id="KW-0804">Transcription</keyword>
<dbReference type="Pfam" id="PF00356">
    <property type="entry name" value="LacI"/>
    <property type="match status" value="1"/>
</dbReference>
<keyword evidence="2 5" id="KW-0238">DNA-binding</keyword>
<dbReference type="InterPro" id="IPR010982">
    <property type="entry name" value="Lambda_DNA-bd_dom_sf"/>
</dbReference>
<sequence>MASSLKDVARYAGVSIKTVSNVVNGYVHVSAVTRAKVQQAIAALNYRPNTAARHLRQGRSGVIALALPELRAPYFAELAGFVVEAADERSLKVLIEQTDGARDRELEITEGVPGHLIDGLILSPLALTEDDLEQRTDRLPMILLGEQITDGAADRVVVDNVAAAEEAVAHLVSLGRRRIAAIGAQDAAPGATARLRLRGYRQALRRAGIAYDPSLVIPVEQFHRHDGALAMQGLLDLAQPPDAVFCFNDLLGLGALRTLLSHGLSVPGDVAVVGFDDIEESQYSTPTLTTVAPDKEEIARTAIDLLIKRFSGDHDALPRSVNPTYRLICRESTLGG</sequence>
<dbReference type="EMBL" id="JACHJN010000012">
    <property type="protein sequence ID" value="MBB5959750.1"/>
    <property type="molecule type" value="Genomic_DNA"/>
</dbReference>
<proteinExistence type="predicted"/>
<dbReference type="Pfam" id="PF13377">
    <property type="entry name" value="Peripla_BP_3"/>
    <property type="match status" value="1"/>
</dbReference>
<gene>
    <name evidence="5" type="ORF">FHS29_006371</name>
</gene>